<evidence type="ECO:0000259" key="6">
    <source>
        <dbReference type="PROSITE" id="PS50983"/>
    </source>
</evidence>
<evidence type="ECO:0000256" key="4">
    <source>
        <dbReference type="ARBA" id="ARBA00022729"/>
    </source>
</evidence>
<dbReference type="CDD" id="cd01146">
    <property type="entry name" value="FhuD"/>
    <property type="match status" value="1"/>
</dbReference>
<dbReference type="RefSeq" id="WP_036117958.1">
    <property type="nucleotide sequence ID" value="NZ_JAZBNI010000004.1"/>
</dbReference>
<accession>A0A2I0UVL5</accession>
<dbReference type="PROSITE" id="PS50983">
    <property type="entry name" value="FE_B12_PBP"/>
    <property type="match status" value="1"/>
</dbReference>
<dbReference type="GO" id="GO:1901678">
    <property type="term" value="P:iron coordination entity transport"/>
    <property type="evidence" value="ECO:0007669"/>
    <property type="project" value="UniProtKB-ARBA"/>
</dbReference>
<evidence type="ECO:0000256" key="5">
    <source>
        <dbReference type="SAM" id="SignalP"/>
    </source>
</evidence>
<evidence type="ECO:0000313" key="7">
    <source>
        <dbReference type="EMBL" id="PKU50110.1"/>
    </source>
</evidence>
<feature type="signal peptide" evidence="5">
    <location>
        <begin position="1"/>
        <end position="20"/>
    </location>
</feature>
<dbReference type="Pfam" id="PF01497">
    <property type="entry name" value="Peripla_BP_2"/>
    <property type="match status" value="1"/>
</dbReference>
<gene>
    <name evidence="7" type="ORF">CRI88_19955</name>
</gene>
<keyword evidence="4 5" id="KW-0732">Signal</keyword>
<proteinExistence type="inferred from homology"/>
<dbReference type="Gene3D" id="3.40.50.1980">
    <property type="entry name" value="Nitrogenase molybdenum iron protein domain"/>
    <property type="match status" value="2"/>
</dbReference>
<keyword evidence="3" id="KW-0813">Transport</keyword>
<comment type="similarity">
    <text evidence="2">Belongs to the bacterial solute-binding protein 8 family.</text>
</comment>
<comment type="subcellular location">
    <subcellularLocation>
        <location evidence="1">Cell membrane</location>
        <topology evidence="1">Lipid-anchor</topology>
    </subcellularLocation>
</comment>
<comment type="caution">
    <text evidence="7">The sequence shown here is derived from an EMBL/GenBank/DDBJ whole genome shotgun (WGS) entry which is preliminary data.</text>
</comment>
<name>A0A2I0UVL5_9BACI</name>
<organism evidence="7 8">
    <name type="scientific">Lysinibacillus fusiformis</name>
    <dbReference type="NCBI Taxonomy" id="28031"/>
    <lineage>
        <taxon>Bacteria</taxon>
        <taxon>Bacillati</taxon>
        <taxon>Bacillota</taxon>
        <taxon>Bacilli</taxon>
        <taxon>Bacillales</taxon>
        <taxon>Bacillaceae</taxon>
        <taxon>Lysinibacillus</taxon>
    </lineage>
</organism>
<reference evidence="7 8" key="1">
    <citation type="submission" date="2017-10" db="EMBL/GenBank/DDBJ databases">
        <title>Draft genome of Lysinibacillus fusiformis strain Juneja, a laboratory-derived pathogen of Drosophila melanogaster.</title>
        <authorList>
            <person name="Smith B.R."/>
            <person name="Unckless R.L."/>
        </authorList>
    </citation>
    <scope>NUCLEOTIDE SEQUENCE [LARGE SCALE GENOMIC DNA]</scope>
    <source>
        <strain evidence="7 8">Juneja</strain>
    </source>
</reference>
<dbReference type="GO" id="GO:0030288">
    <property type="term" value="C:outer membrane-bounded periplasmic space"/>
    <property type="evidence" value="ECO:0007669"/>
    <property type="project" value="TreeGrafter"/>
</dbReference>
<dbReference type="InterPro" id="IPR051313">
    <property type="entry name" value="Bact_iron-sidero_bind"/>
</dbReference>
<evidence type="ECO:0000313" key="8">
    <source>
        <dbReference type="Proteomes" id="UP000234956"/>
    </source>
</evidence>
<protein>
    <submittedName>
        <fullName evidence="7">Iron-siderophore ABC transporter substrate-binding protein</fullName>
    </submittedName>
</protein>
<dbReference type="InterPro" id="IPR002491">
    <property type="entry name" value="ABC_transptr_periplasmic_BD"/>
</dbReference>
<evidence type="ECO:0000256" key="1">
    <source>
        <dbReference type="ARBA" id="ARBA00004193"/>
    </source>
</evidence>
<dbReference type="PANTHER" id="PTHR30532:SF24">
    <property type="entry name" value="FERRIC ENTEROBACTIN-BINDING PERIPLASMIC PROTEIN FEPB"/>
    <property type="match status" value="1"/>
</dbReference>
<evidence type="ECO:0000256" key="2">
    <source>
        <dbReference type="ARBA" id="ARBA00008814"/>
    </source>
</evidence>
<dbReference type="SUPFAM" id="SSF53807">
    <property type="entry name" value="Helical backbone' metal receptor"/>
    <property type="match status" value="1"/>
</dbReference>
<evidence type="ECO:0000256" key="3">
    <source>
        <dbReference type="ARBA" id="ARBA00022448"/>
    </source>
</evidence>
<sequence>MKKPWIMVLFTLLLSVLLVACNNAEEKVANQTQKEKEEIKEEPSIYPLTYTDALGKEVIIEKEPKRVISLMHVLYPDVLLALDTKPIGIANADTMFNLWEAYQSFVEEQTFTDIGDVRSPSLEKILELKPDLILAASGVHDQLYDQLSAIAPVVYLNQRAMSTDQELAVTEISKVLGKEQQGKALLEEVSKKITDGREALKNFTAKGETVVFTSVNTKEGFWIYGKNIAPTNPEHGLGIKVPQNYPEDMTKEVSMEGMSVLNPDHLFIFLDKSGITMSEGEFLKSYEESAVWKNINAVKNKNIYIVDRSLFAQDAPIATMYGIDIVVDLLKDK</sequence>
<dbReference type="GO" id="GO:0005886">
    <property type="term" value="C:plasma membrane"/>
    <property type="evidence" value="ECO:0007669"/>
    <property type="project" value="UniProtKB-SubCell"/>
</dbReference>
<feature type="domain" description="Fe/B12 periplasmic-binding" evidence="6">
    <location>
        <begin position="67"/>
        <end position="333"/>
    </location>
</feature>
<dbReference type="Proteomes" id="UP000234956">
    <property type="component" value="Unassembled WGS sequence"/>
</dbReference>
<dbReference type="AlphaFoldDB" id="A0A2I0UVL5"/>
<dbReference type="PROSITE" id="PS51257">
    <property type="entry name" value="PROKAR_LIPOPROTEIN"/>
    <property type="match status" value="1"/>
</dbReference>
<feature type="chain" id="PRO_5038546107" evidence="5">
    <location>
        <begin position="21"/>
        <end position="333"/>
    </location>
</feature>
<dbReference type="PANTHER" id="PTHR30532">
    <property type="entry name" value="IRON III DICITRATE-BINDING PERIPLASMIC PROTEIN"/>
    <property type="match status" value="1"/>
</dbReference>
<dbReference type="EMBL" id="PDFK01000009">
    <property type="protein sequence ID" value="PKU50110.1"/>
    <property type="molecule type" value="Genomic_DNA"/>
</dbReference>